<organism evidence="1 2">
    <name type="scientific">Hyaloscypha variabilis (strain UAMH 11265 / GT02V1 / F)</name>
    <name type="common">Meliniomyces variabilis</name>
    <dbReference type="NCBI Taxonomy" id="1149755"/>
    <lineage>
        <taxon>Eukaryota</taxon>
        <taxon>Fungi</taxon>
        <taxon>Dikarya</taxon>
        <taxon>Ascomycota</taxon>
        <taxon>Pezizomycotina</taxon>
        <taxon>Leotiomycetes</taxon>
        <taxon>Helotiales</taxon>
        <taxon>Hyaloscyphaceae</taxon>
        <taxon>Hyaloscypha</taxon>
        <taxon>Hyaloscypha variabilis</taxon>
    </lineage>
</organism>
<proteinExistence type="predicted"/>
<evidence type="ECO:0000313" key="2">
    <source>
        <dbReference type="Proteomes" id="UP000235786"/>
    </source>
</evidence>
<reference evidence="1 2" key="1">
    <citation type="submission" date="2016-04" db="EMBL/GenBank/DDBJ databases">
        <title>A degradative enzymes factory behind the ericoid mycorrhizal symbiosis.</title>
        <authorList>
            <consortium name="DOE Joint Genome Institute"/>
            <person name="Martino E."/>
            <person name="Morin E."/>
            <person name="Grelet G."/>
            <person name="Kuo A."/>
            <person name="Kohler A."/>
            <person name="Daghino S."/>
            <person name="Barry K."/>
            <person name="Choi C."/>
            <person name="Cichocki N."/>
            <person name="Clum A."/>
            <person name="Copeland A."/>
            <person name="Hainaut M."/>
            <person name="Haridas S."/>
            <person name="Labutti K."/>
            <person name="Lindquist E."/>
            <person name="Lipzen A."/>
            <person name="Khouja H.-R."/>
            <person name="Murat C."/>
            <person name="Ohm R."/>
            <person name="Olson A."/>
            <person name="Spatafora J."/>
            <person name="Veneault-Fourrey C."/>
            <person name="Henrissat B."/>
            <person name="Grigoriev I."/>
            <person name="Martin F."/>
            <person name="Perotto S."/>
        </authorList>
    </citation>
    <scope>NUCLEOTIDE SEQUENCE [LARGE SCALE GENOMIC DNA]</scope>
    <source>
        <strain evidence="1 2">F</strain>
    </source>
</reference>
<accession>A0A2J6RD30</accession>
<sequence>MLTPNSDLLTLARVVAVVAPSAQIYNNAINESNVTGNSDPTSLVAMPNRYLAKFVPRNEAALRKLIEKFVAVK</sequence>
<dbReference type="Proteomes" id="UP000235786">
    <property type="component" value="Unassembled WGS sequence"/>
</dbReference>
<protein>
    <submittedName>
        <fullName evidence="1">Uncharacterized protein</fullName>
    </submittedName>
</protein>
<evidence type="ECO:0000313" key="1">
    <source>
        <dbReference type="EMBL" id="PMD36417.1"/>
    </source>
</evidence>
<keyword evidence="2" id="KW-1185">Reference proteome</keyword>
<dbReference type="AlphaFoldDB" id="A0A2J6RD30"/>
<dbReference type="OrthoDB" id="5148508at2759"/>
<name>A0A2J6RD30_HYAVF</name>
<gene>
    <name evidence="1" type="ORF">L207DRAFT_587421</name>
</gene>
<dbReference type="EMBL" id="KZ613951">
    <property type="protein sequence ID" value="PMD36417.1"/>
    <property type="molecule type" value="Genomic_DNA"/>
</dbReference>